<comment type="caution">
    <text evidence="2">The sequence shown here is derived from an EMBL/GenBank/DDBJ whole genome shotgun (WGS) entry which is preliminary data.</text>
</comment>
<dbReference type="InterPro" id="IPR045692">
    <property type="entry name" value="DUF6057"/>
</dbReference>
<dbReference type="EMBL" id="JAHLFO010000078">
    <property type="protein sequence ID" value="MBU3814036.1"/>
    <property type="molecule type" value="Genomic_DNA"/>
</dbReference>
<evidence type="ECO:0000313" key="3">
    <source>
        <dbReference type="Proteomes" id="UP000824236"/>
    </source>
</evidence>
<keyword evidence="1" id="KW-0812">Transmembrane</keyword>
<reference evidence="2" key="2">
    <citation type="submission" date="2021-04" db="EMBL/GenBank/DDBJ databases">
        <authorList>
            <person name="Gilroy R."/>
        </authorList>
    </citation>
    <scope>NUCLEOTIDE SEQUENCE</scope>
    <source>
        <strain evidence="2">B3-3758</strain>
    </source>
</reference>
<sequence>MGAGGGALALFLFFFRGVPYHLFHREQTTLFLYSVEALRQYLSQPGALARLAGDFLTQFFYYEGLGPLIMALLLTLWGTVAYRLLSPYIGRWAWIPAIVAVVWEAGRACGLDYPLAGTVTWIGIGSVLLLCRWMIHRWSWRWGIPLGVVILLAGYGCFGYGEWAKAWDKPDFAREYRLAIDAEMYFGRTDKARRLLDQARVRSPYVTYYYNLLNAQQRLLPDALTDYYQPAAYGLFLPVAPGSDYLTISAANEVWYALGDMTMAEHAAILGMIFSPHHTGARAIKRLAEINLINGDEAAALKYLRLLRMTLCYQDWAERRMPGRQTPEVQRWLEQKRALIPTTDTLRSSANVPLSLRHLLRSHPENVMARDYLLCFDLLNKDIPAFAQDYQEFLAGNSAPPCRLYAEALLVFLAGKTASLDEVKRWNIPPSLMADFHEYTRLYEAGGGKAAPLRSKFEKTYWFYFHFAQPMNK</sequence>
<accession>A0A9E2NQ99</accession>
<dbReference type="Proteomes" id="UP000824236">
    <property type="component" value="Unassembled WGS sequence"/>
</dbReference>
<keyword evidence="1" id="KW-0472">Membrane</keyword>
<name>A0A9E2NQ99_9BACE</name>
<protein>
    <recommendedName>
        <fullName evidence="4">Transmembrane protein</fullName>
    </recommendedName>
</protein>
<gene>
    <name evidence="2" type="ORF">H9791_05940</name>
</gene>
<evidence type="ECO:0000256" key="1">
    <source>
        <dbReference type="SAM" id="Phobius"/>
    </source>
</evidence>
<dbReference type="AlphaFoldDB" id="A0A9E2NQ99"/>
<feature type="transmembrane region" description="Helical" evidence="1">
    <location>
        <begin position="142"/>
        <end position="161"/>
    </location>
</feature>
<organism evidence="2 3">
    <name type="scientific">Candidatus Bacteroides intestinipullorum</name>
    <dbReference type="NCBI Taxonomy" id="2838471"/>
    <lineage>
        <taxon>Bacteria</taxon>
        <taxon>Pseudomonadati</taxon>
        <taxon>Bacteroidota</taxon>
        <taxon>Bacteroidia</taxon>
        <taxon>Bacteroidales</taxon>
        <taxon>Bacteroidaceae</taxon>
        <taxon>Bacteroides</taxon>
    </lineage>
</organism>
<proteinExistence type="predicted"/>
<evidence type="ECO:0000313" key="2">
    <source>
        <dbReference type="EMBL" id="MBU3814036.1"/>
    </source>
</evidence>
<dbReference type="Pfam" id="PF19529">
    <property type="entry name" value="DUF6057"/>
    <property type="match status" value="2"/>
</dbReference>
<feature type="transmembrane region" description="Helical" evidence="1">
    <location>
        <begin position="59"/>
        <end position="77"/>
    </location>
</feature>
<reference evidence="2" key="1">
    <citation type="journal article" date="2021" name="PeerJ">
        <title>Extensive microbial diversity within the chicken gut microbiome revealed by metagenomics and culture.</title>
        <authorList>
            <person name="Gilroy R."/>
            <person name="Ravi A."/>
            <person name="Getino M."/>
            <person name="Pursley I."/>
            <person name="Horton D.L."/>
            <person name="Alikhan N.F."/>
            <person name="Baker D."/>
            <person name="Gharbi K."/>
            <person name="Hall N."/>
            <person name="Watson M."/>
            <person name="Adriaenssens E.M."/>
            <person name="Foster-Nyarko E."/>
            <person name="Jarju S."/>
            <person name="Secka A."/>
            <person name="Antonio M."/>
            <person name="Oren A."/>
            <person name="Chaudhuri R.R."/>
            <person name="La Ragione R."/>
            <person name="Hildebrand F."/>
            <person name="Pallen M.J."/>
        </authorList>
    </citation>
    <scope>NUCLEOTIDE SEQUENCE</scope>
    <source>
        <strain evidence="2">B3-3758</strain>
    </source>
</reference>
<keyword evidence="1" id="KW-1133">Transmembrane helix</keyword>
<feature type="transmembrane region" description="Helical" evidence="1">
    <location>
        <begin position="115"/>
        <end position="135"/>
    </location>
</feature>
<evidence type="ECO:0008006" key="4">
    <source>
        <dbReference type="Google" id="ProtNLM"/>
    </source>
</evidence>